<keyword evidence="1" id="KW-0479">Metal-binding</keyword>
<protein>
    <recommendedName>
        <fullName evidence="3">B box-type domain-containing protein</fullName>
    </recommendedName>
</protein>
<dbReference type="InterPro" id="IPR038446">
    <property type="entry name" value="CEBP_ZZ_sf"/>
</dbReference>
<proteinExistence type="predicted"/>
<feature type="region of interest" description="Disordered" evidence="2">
    <location>
        <begin position="111"/>
        <end position="181"/>
    </location>
</feature>
<dbReference type="PROSITE" id="PS50119">
    <property type="entry name" value="ZF_BBOX"/>
    <property type="match status" value="1"/>
</dbReference>
<evidence type="ECO:0000313" key="5">
    <source>
        <dbReference type="Proteomes" id="UP000070544"/>
    </source>
</evidence>
<dbReference type="AlphaFoldDB" id="A0A139AXC4"/>
<sequence>MTDPSSPPDTTPHAAPDANHHPQPTLADILDGRVSDLSSEEEDSSRDGDATSGMTDADTDGDRMDMSQAEASGPRTNCAECEDHPADLHCTDCDDLYCDVCFVSQHRKGKRALHRTTRVRPPNSTTTAAASGTGTGGGQGKPEPAPEVRDAIPGVEAWEPEEDEGEEAGEEQGEEQGVGEWFVGELFGQRWSLGQNRE</sequence>
<organism evidence="4 5">
    <name type="scientific">Gonapodya prolifera (strain JEL478)</name>
    <name type="common">Monoblepharis prolifera</name>
    <dbReference type="NCBI Taxonomy" id="1344416"/>
    <lineage>
        <taxon>Eukaryota</taxon>
        <taxon>Fungi</taxon>
        <taxon>Fungi incertae sedis</taxon>
        <taxon>Chytridiomycota</taxon>
        <taxon>Chytridiomycota incertae sedis</taxon>
        <taxon>Monoblepharidomycetes</taxon>
        <taxon>Monoblepharidales</taxon>
        <taxon>Gonapodyaceae</taxon>
        <taxon>Gonapodya</taxon>
    </lineage>
</organism>
<feature type="compositionally biased region" description="Acidic residues" evidence="2">
    <location>
        <begin position="158"/>
        <end position="174"/>
    </location>
</feature>
<gene>
    <name evidence="4" type="ORF">M427DRAFT_318542</name>
</gene>
<evidence type="ECO:0000256" key="2">
    <source>
        <dbReference type="SAM" id="MobiDB-lite"/>
    </source>
</evidence>
<name>A0A139AXC4_GONPJ</name>
<keyword evidence="5" id="KW-1185">Reference proteome</keyword>
<feature type="compositionally biased region" description="Pro residues" evidence="2">
    <location>
        <begin position="1"/>
        <end position="10"/>
    </location>
</feature>
<keyword evidence="1" id="KW-0863">Zinc-finger</keyword>
<dbReference type="Pfam" id="PF22586">
    <property type="entry name" value="ANCHR-like_BBOX"/>
    <property type="match status" value="1"/>
</dbReference>
<feature type="region of interest" description="Disordered" evidence="2">
    <location>
        <begin position="1"/>
        <end position="82"/>
    </location>
</feature>
<reference evidence="4 5" key="1">
    <citation type="journal article" date="2015" name="Genome Biol. Evol.">
        <title>Phylogenomic analyses indicate that early fungi evolved digesting cell walls of algal ancestors of land plants.</title>
        <authorList>
            <person name="Chang Y."/>
            <person name="Wang S."/>
            <person name="Sekimoto S."/>
            <person name="Aerts A.L."/>
            <person name="Choi C."/>
            <person name="Clum A."/>
            <person name="LaButti K.M."/>
            <person name="Lindquist E.A."/>
            <person name="Yee Ngan C."/>
            <person name="Ohm R.A."/>
            <person name="Salamov A.A."/>
            <person name="Grigoriev I.V."/>
            <person name="Spatafora J.W."/>
            <person name="Berbee M.L."/>
        </authorList>
    </citation>
    <scope>NUCLEOTIDE SEQUENCE [LARGE SCALE GENOMIC DNA]</scope>
    <source>
        <strain evidence="4 5">JEL478</strain>
    </source>
</reference>
<dbReference type="Proteomes" id="UP000070544">
    <property type="component" value="Unassembled WGS sequence"/>
</dbReference>
<accession>A0A139AXC4</accession>
<dbReference type="GO" id="GO:0008270">
    <property type="term" value="F:zinc ion binding"/>
    <property type="evidence" value="ECO:0007669"/>
    <property type="project" value="UniProtKB-KW"/>
</dbReference>
<feature type="domain" description="B box-type" evidence="3">
    <location>
        <begin position="73"/>
        <end position="119"/>
    </location>
</feature>
<dbReference type="InterPro" id="IPR000315">
    <property type="entry name" value="Znf_B-box"/>
</dbReference>
<evidence type="ECO:0000313" key="4">
    <source>
        <dbReference type="EMBL" id="KXS21396.1"/>
    </source>
</evidence>
<keyword evidence="1" id="KW-0862">Zinc</keyword>
<evidence type="ECO:0000259" key="3">
    <source>
        <dbReference type="PROSITE" id="PS50119"/>
    </source>
</evidence>
<evidence type="ECO:0000256" key="1">
    <source>
        <dbReference type="PROSITE-ProRule" id="PRU00024"/>
    </source>
</evidence>
<dbReference type="Gene3D" id="4.10.640.40">
    <property type="entry name" value="Cytoplasmic polyadenylation element-binding protein, ZZ domain"/>
    <property type="match status" value="1"/>
</dbReference>
<dbReference type="SUPFAM" id="SSF57845">
    <property type="entry name" value="B-box zinc-binding domain"/>
    <property type="match status" value="1"/>
</dbReference>
<dbReference type="EMBL" id="KQ965733">
    <property type="protein sequence ID" value="KXS21396.1"/>
    <property type="molecule type" value="Genomic_DNA"/>
</dbReference>